<gene>
    <name evidence="2" type="ORF">PF008_g12087</name>
</gene>
<evidence type="ECO:0000256" key="1">
    <source>
        <dbReference type="SAM" id="SignalP"/>
    </source>
</evidence>
<evidence type="ECO:0008006" key="4">
    <source>
        <dbReference type="Google" id="ProtNLM"/>
    </source>
</evidence>
<organism evidence="2 3">
    <name type="scientific">Phytophthora fragariae</name>
    <dbReference type="NCBI Taxonomy" id="53985"/>
    <lineage>
        <taxon>Eukaryota</taxon>
        <taxon>Sar</taxon>
        <taxon>Stramenopiles</taxon>
        <taxon>Oomycota</taxon>
        <taxon>Peronosporomycetes</taxon>
        <taxon>Peronosporales</taxon>
        <taxon>Peronosporaceae</taxon>
        <taxon>Phytophthora</taxon>
    </lineage>
</organism>
<keyword evidence="1" id="KW-0732">Signal</keyword>
<evidence type="ECO:0000313" key="2">
    <source>
        <dbReference type="EMBL" id="KAE9338408.1"/>
    </source>
</evidence>
<name>A0A6G0RQC5_9STRA</name>
<accession>A0A6G0RQC5</accession>
<dbReference type="Proteomes" id="UP000486351">
    <property type="component" value="Unassembled WGS sequence"/>
</dbReference>
<evidence type="ECO:0000313" key="3">
    <source>
        <dbReference type="Proteomes" id="UP000486351"/>
    </source>
</evidence>
<feature type="chain" id="PRO_5026116132" description="RxLR effector protein" evidence="1">
    <location>
        <begin position="22"/>
        <end position="57"/>
    </location>
</feature>
<reference evidence="2 3" key="1">
    <citation type="submission" date="2018-09" db="EMBL/GenBank/DDBJ databases">
        <title>Genomic investigation of the strawberry pathogen Phytophthora fragariae indicates pathogenicity is determined by transcriptional variation in three key races.</title>
        <authorList>
            <person name="Adams T.M."/>
            <person name="Armitage A.D."/>
            <person name="Sobczyk M.K."/>
            <person name="Bates H.J."/>
            <person name="Dunwell J.M."/>
            <person name="Nellist C.F."/>
            <person name="Harrison R.J."/>
        </authorList>
    </citation>
    <scope>NUCLEOTIDE SEQUENCE [LARGE SCALE GENOMIC DNA]</scope>
    <source>
        <strain evidence="2 3">NOV-77</strain>
    </source>
</reference>
<sequence>MVHHCRALQALIMVILGRCRSIERPQREQRRLPTRDLNICQHAIQYKVHLCRPLRSP</sequence>
<comment type="caution">
    <text evidence="2">The sequence shown here is derived from an EMBL/GenBank/DDBJ whole genome shotgun (WGS) entry which is preliminary data.</text>
</comment>
<feature type="signal peptide" evidence="1">
    <location>
        <begin position="1"/>
        <end position="21"/>
    </location>
</feature>
<dbReference type="EMBL" id="QXFY01000668">
    <property type="protein sequence ID" value="KAE9338408.1"/>
    <property type="molecule type" value="Genomic_DNA"/>
</dbReference>
<dbReference type="AlphaFoldDB" id="A0A6G0RQC5"/>
<proteinExistence type="predicted"/>
<protein>
    <recommendedName>
        <fullName evidence="4">RxLR effector protein</fullName>
    </recommendedName>
</protein>